<gene>
    <name evidence="1" type="ORF">Pint_11849</name>
</gene>
<sequence>MAGQNQLIHRAPLELNSQDFRGTLSLIQLNIEHWWVLYNILHLPGLISHIV</sequence>
<comment type="caution">
    <text evidence="1">The sequence shown here is derived from an EMBL/GenBank/DDBJ whole genome shotgun (WGS) entry which is preliminary data.</text>
</comment>
<organism evidence="1 2">
    <name type="scientific">Pistacia integerrima</name>
    <dbReference type="NCBI Taxonomy" id="434235"/>
    <lineage>
        <taxon>Eukaryota</taxon>
        <taxon>Viridiplantae</taxon>
        <taxon>Streptophyta</taxon>
        <taxon>Embryophyta</taxon>
        <taxon>Tracheophyta</taxon>
        <taxon>Spermatophyta</taxon>
        <taxon>Magnoliopsida</taxon>
        <taxon>eudicotyledons</taxon>
        <taxon>Gunneridae</taxon>
        <taxon>Pentapetalae</taxon>
        <taxon>rosids</taxon>
        <taxon>malvids</taxon>
        <taxon>Sapindales</taxon>
        <taxon>Anacardiaceae</taxon>
        <taxon>Pistacia</taxon>
    </lineage>
</organism>
<proteinExistence type="predicted"/>
<reference evidence="2" key="1">
    <citation type="journal article" date="2023" name="G3 (Bethesda)">
        <title>Genome assembly and association tests identify interacting loci associated with vigor, precocity, and sex in interspecific pistachio rootstocks.</title>
        <authorList>
            <person name="Palmer W."/>
            <person name="Jacygrad E."/>
            <person name="Sagayaradj S."/>
            <person name="Cavanaugh K."/>
            <person name="Han R."/>
            <person name="Bertier L."/>
            <person name="Beede B."/>
            <person name="Kafkas S."/>
            <person name="Golino D."/>
            <person name="Preece J."/>
            <person name="Michelmore R."/>
        </authorList>
    </citation>
    <scope>NUCLEOTIDE SEQUENCE [LARGE SCALE GENOMIC DNA]</scope>
</reference>
<protein>
    <submittedName>
        <fullName evidence="1">Uncharacterized protein</fullName>
    </submittedName>
</protein>
<dbReference type="Proteomes" id="UP001163603">
    <property type="component" value="Chromosome 12"/>
</dbReference>
<name>A0ACC0XK03_9ROSI</name>
<evidence type="ECO:0000313" key="1">
    <source>
        <dbReference type="EMBL" id="KAJ0017991.1"/>
    </source>
</evidence>
<dbReference type="EMBL" id="CM047747">
    <property type="protein sequence ID" value="KAJ0017991.1"/>
    <property type="molecule type" value="Genomic_DNA"/>
</dbReference>
<evidence type="ECO:0000313" key="2">
    <source>
        <dbReference type="Proteomes" id="UP001163603"/>
    </source>
</evidence>
<accession>A0ACC0XK03</accession>
<keyword evidence="2" id="KW-1185">Reference proteome</keyword>